<dbReference type="Proteomes" id="UP000825935">
    <property type="component" value="Chromosome 2"/>
</dbReference>
<feature type="transmembrane region" description="Helical" evidence="10">
    <location>
        <begin position="101"/>
        <end position="119"/>
    </location>
</feature>
<evidence type="ECO:0000256" key="9">
    <source>
        <dbReference type="ARBA" id="ARBA00023136"/>
    </source>
</evidence>
<dbReference type="GO" id="GO:0016020">
    <property type="term" value="C:membrane"/>
    <property type="evidence" value="ECO:0007669"/>
    <property type="project" value="UniProtKB-SubCell"/>
</dbReference>
<evidence type="ECO:0000259" key="11">
    <source>
        <dbReference type="Pfam" id="PF02705"/>
    </source>
</evidence>
<evidence type="ECO:0000256" key="1">
    <source>
        <dbReference type="ARBA" id="ARBA00004141"/>
    </source>
</evidence>
<reference evidence="13" key="1">
    <citation type="submission" date="2021-08" db="EMBL/GenBank/DDBJ databases">
        <title>WGS assembly of Ceratopteris richardii.</title>
        <authorList>
            <person name="Marchant D.B."/>
            <person name="Chen G."/>
            <person name="Jenkins J."/>
            <person name="Shu S."/>
            <person name="Leebens-Mack J."/>
            <person name="Grimwood J."/>
            <person name="Schmutz J."/>
            <person name="Soltis P."/>
            <person name="Soltis D."/>
            <person name="Chen Z.-H."/>
        </authorList>
    </citation>
    <scope>NUCLEOTIDE SEQUENCE</scope>
    <source>
        <strain evidence="13">Whitten #5841</strain>
        <tissue evidence="13">Leaf</tissue>
    </source>
</reference>
<keyword evidence="7 10" id="KW-1133">Transmembrane helix</keyword>
<dbReference type="EMBL" id="CM035407">
    <property type="protein sequence ID" value="KAH7442963.1"/>
    <property type="molecule type" value="Genomic_DNA"/>
</dbReference>
<comment type="subcellular location">
    <subcellularLocation>
        <location evidence="1 10">Membrane</location>
        <topology evidence="1 10">Multi-pass membrane protein</topology>
    </subcellularLocation>
</comment>
<feature type="transmembrane region" description="Helical" evidence="10">
    <location>
        <begin position="12"/>
        <end position="32"/>
    </location>
</feature>
<feature type="transmembrane region" description="Helical" evidence="10">
    <location>
        <begin position="369"/>
        <end position="389"/>
    </location>
</feature>
<evidence type="ECO:0000256" key="4">
    <source>
        <dbReference type="ARBA" id="ARBA00022538"/>
    </source>
</evidence>
<evidence type="ECO:0000256" key="3">
    <source>
        <dbReference type="ARBA" id="ARBA00022448"/>
    </source>
</evidence>
<evidence type="ECO:0000256" key="10">
    <source>
        <dbReference type="RuleBase" id="RU321113"/>
    </source>
</evidence>
<evidence type="ECO:0000256" key="5">
    <source>
        <dbReference type="ARBA" id="ARBA00022692"/>
    </source>
</evidence>
<evidence type="ECO:0000256" key="6">
    <source>
        <dbReference type="ARBA" id="ARBA00022958"/>
    </source>
</evidence>
<protein>
    <recommendedName>
        <fullName evidence="10">Potassium transporter</fullName>
    </recommendedName>
</protein>
<feature type="transmembrane region" description="Helical" evidence="10">
    <location>
        <begin position="396"/>
        <end position="419"/>
    </location>
</feature>
<evidence type="ECO:0000256" key="8">
    <source>
        <dbReference type="ARBA" id="ARBA00023065"/>
    </source>
</evidence>
<dbReference type="OrthoDB" id="504708at2759"/>
<feature type="domain" description="K+ potassium transporter integral membrane" evidence="11">
    <location>
        <begin position="4"/>
        <end position="463"/>
    </location>
</feature>
<evidence type="ECO:0000313" key="14">
    <source>
        <dbReference type="Proteomes" id="UP000825935"/>
    </source>
</evidence>
<comment type="function">
    <text evidence="10">Potassium transporter.</text>
</comment>
<dbReference type="Pfam" id="PF02705">
    <property type="entry name" value="K_trans"/>
    <property type="match status" value="1"/>
</dbReference>
<dbReference type="InterPro" id="IPR053952">
    <property type="entry name" value="K_trans_C"/>
</dbReference>
<dbReference type="NCBIfam" id="TIGR00794">
    <property type="entry name" value="kup"/>
    <property type="match status" value="1"/>
</dbReference>
<dbReference type="OMA" id="YRCIAHY"/>
<dbReference type="Pfam" id="PF22776">
    <property type="entry name" value="K_trans_C"/>
    <property type="match status" value="1"/>
</dbReference>
<keyword evidence="3" id="KW-0813">Transport</keyword>
<gene>
    <name evidence="13" type="ORF">KP509_02G010200</name>
</gene>
<evidence type="ECO:0000259" key="12">
    <source>
        <dbReference type="Pfam" id="PF22776"/>
    </source>
</evidence>
<comment type="caution">
    <text evidence="13">The sequence shown here is derived from an EMBL/GenBank/DDBJ whole genome shotgun (WGS) entry which is preliminary data.</text>
</comment>
<dbReference type="GO" id="GO:0015079">
    <property type="term" value="F:potassium ion transmembrane transporter activity"/>
    <property type="evidence" value="ECO:0007669"/>
    <property type="project" value="UniProtKB-UniRule"/>
</dbReference>
<comment type="caution">
    <text evidence="10">Lacks conserved residue(s) required for the propagation of feature annotation.</text>
</comment>
<organism evidence="13 14">
    <name type="scientific">Ceratopteris richardii</name>
    <name type="common">Triangle waterfern</name>
    <dbReference type="NCBI Taxonomy" id="49495"/>
    <lineage>
        <taxon>Eukaryota</taxon>
        <taxon>Viridiplantae</taxon>
        <taxon>Streptophyta</taxon>
        <taxon>Embryophyta</taxon>
        <taxon>Tracheophyta</taxon>
        <taxon>Polypodiopsida</taxon>
        <taxon>Polypodiidae</taxon>
        <taxon>Polypodiales</taxon>
        <taxon>Pteridineae</taxon>
        <taxon>Pteridaceae</taxon>
        <taxon>Parkerioideae</taxon>
        <taxon>Ceratopteris</taxon>
    </lineage>
</organism>
<dbReference type="AlphaFoldDB" id="A0A8T2VB27"/>
<feature type="domain" description="K+ potassium transporter C-terminal" evidence="12">
    <location>
        <begin position="476"/>
        <end position="664"/>
    </location>
</feature>
<feature type="transmembrane region" description="Helical" evidence="10">
    <location>
        <begin position="287"/>
        <end position="311"/>
    </location>
</feature>
<comment type="similarity">
    <text evidence="2 10">Belongs to the HAK/KUP transporter (TC 2.A.72.3) family.</text>
</comment>
<feature type="transmembrane region" description="Helical" evidence="10">
    <location>
        <begin position="139"/>
        <end position="157"/>
    </location>
</feature>
<dbReference type="PANTHER" id="PTHR30540:SF13">
    <property type="entry name" value="POTASSIUM TRANSPORTER 17-RELATED"/>
    <property type="match status" value="1"/>
</dbReference>
<feature type="transmembrane region" description="Helical" evidence="10">
    <location>
        <begin position="425"/>
        <end position="442"/>
    </location>
</feature>
<dbReference type="PANTHER" id="PTHR30540">
    <property type="entry name" value="OSMOTIC STRESS POTASSIUM TRANSPORTER"/>
    <property type="match status" value="1"/>
</dbReference>
<keyword evidence="9 10" id="KW-0472">Membrane</keyword>
<keyword evidence="5 10" id="KW-0812">Transmembrane</keyword>
<feature type="transmembrane region" description="Helical" evidence="10">
    <location>
        <begin position="247"/>
        <end position="267"/>
    </location>
</feature>
<keyword evidence="14" id="KW-1185">Reference proteome</keyword>
<accession>A0A8T2VB27</accession>
<name>A0A8T2VB27_CERRI</name>
<sequence>MMIANPSEEDYLGILSIILWTVTLVGIIKYVLIVLHADDHGEGGTFALYSLLCQHLQINENTGNIISRLDSDLRLSHFSKNAHRDSKTKQILQNNKVARKLLLFIVVLSTCMLIGDGILTPSISVLSSVEGLQLASSDIRGSTTTGISIAILLALFLAQRFGTARVSFLFSPIMLLWLVTTALIGIFTIYQQYPGVLKAFSPHYIYVLFANNGRQAWSMLGGTVLCITGAEAMFADLGHFNKHSIQVAFCCFVYPSVILQYAGQTAHLINHPRDHGNAFYASVPEPVFWPMFVIATLASVVASQGLITASFSTVRQAMSLHYFPRVKMVHTSQLKEGQIYSPEVNYILMLLCIAVTVGFQKAANIGNAFGVAVVCVMLITTILMALVMLIVWNTPLLLVILFLLVFGLVEAFYLSAVIIKIPQGGWLPFAVSILLVIIMRSWKYGHDRRCDFEMTNLMNTEEFGGLLISTGAKRVPGVCFFYSETLDGVPPIVAHYVKNIRSLHEIIVLITIRYVPVKTVLPNERFLVGYMSFKGAYRCIAHYGYMDIIDTEGEEFIVSVMETLKEYISEKMISENEVPNELKGSRECPQKLTSEDIDELETAKNAGATFVLGRTILRTTKNAGWTETVLTSIYQFLLNNCISFVDTWRIPYSNFLELGMRVDI</sequence>
<evidence type="ECO:0000256" key="7">
    <source>
        <dbReference type="ARBA" id="ARBA00022989"/>
    </source>
</evidence>
<proteinExistence type="inferred from homology"/>
<dbReference type="InterPro" id="IPR053951">
    <property type="entry name" value="K_trans_N"/>
</dbReference>
<dbReference type="InterPro" id="IPR003855">
    <property type="entry name" value="K+_transporter"/>
</dbReference>
<feature type="transmembrane region" description="Helical" evidence="10">
    <location>
        <begin position="216"/>
        <end position="235"/>
    </location>
</feature>
<evidence type="ECO:0000256" key="2">
    <source>
        <dbReference type="ARBA" id="ARBA00008440"/>
    </source>
</evidence>
<evidence type="ECO:0000313" key="13">
    <source>
        <dbReference type="EMBL" id="KAH7442963.1"/>
    </source>
</evidence>
<keyword evidence="4 10" id="KW-0633">Potassium transport</keyword>
<keyword evidence="8 10" id="KW-0406">Ion transport</keyword>
<feature type="transmembrane region" description="Helical" evidence="10">
    <location>
        <begin position="169"/>
        <end position="190"/>
    </location>
</feature>
<keyword evidence="6 10" id="KW-0630">Potassium</keyword>